<feature type="transmembrane region" description="Helical" evidence="7">
    <location>
        <begin position="47"/>
        <end position="67"/>
    </location>
</feature>
<feature type="transmembrane region" description="Helical" evidence="7">
    <location>
        <begin position="264"/>
        <end position="281"/>
    </location>
</feature>
<dbReference type="InterPro" id="IPR020846">
    <property type="entry name" value="MFS_dom"/>
</dbReference>
<dbReference type="InterPro" id="IPR011701">
    <property type="entry name" value="MFS"/>
</dbReference>
<evidence type="ECO:0000256" key="2">
    <source>
        <dbReference type="ARBA" id="ARBA00022448"/>
    </source>
</evidence>
<evidence type="ECO:0000256" key="7">
    <source>
        <dbReference type="SAM" id="Phobius"/>
    </source>
</evidence>
<comment type="subcellular location">
    <subcellularLocation>
        <location evidence="1">Cell membrane</location>
        <topology evidence="1">Multi-pass membrane protein</topology>
    </subcellularLocation>
</comment>
<proteinExistence type="predicted"/>
<evidence type="ECO:0000256" key="6">
    <source>
        <dbReference type="ARBA" id="ARBA00023136"/>
    </source>
</evidence>
<sequence>METIWKDRRMYLLVTANIASSVGTGISGIAVPWFLIQQPGGEAVFGYLMLGMNMVSFLLSPVIGVWVDRFSRKWLLQVNQILGLTATLPLALWGWSTGSFAPWQLVVISASGTLYYNLHFPTQLALVQEMFDRSRYRILNSVLEVQSQVAAVISGGLGSILLEVMELQWILLVDAATFLFSLILISFLPYQRRVGQTEGPTQSGTWWGNLSDGFRYLWGKPGLTFFFLCTMLPFIGVMASNYLNPLYVVDILKANAAVMGLQEMLYAVGAVAAGFTIPWLARRLGSYRTLLVTVGLFALSTAFLAFIPVVGVFLTMKVIFGWGNAGTRVLRNTLIMEMVPNHIIGRVNSSFQAVGYILRILTLGLFTQTVPQLGAAWAYGILLLLMTGAWFGVAGSRKVVLGQTDPSQERIRKEV</sequence>
<evidence type="ECO:0000256" key="3">
    <source>
        <dbReference type="ARBA" id="ARBA00022475"/>
    </source>
</evidence>
<keyword evidence="6 7" id="KW-0472">Membrane</keyword>
<dbReference type="Pfam" id="PF07690">
    <property type="entry name" value="MFS_1"/>
    <property type="match status" value="1"/>
</dbReference>
<evidence type="ECO:0000256" key="4">
    <source>
        <dbReference type="ARBA" id="ARBA00022692"/>
    </source>
</evidence>
<feature type="transmembrane region" description="Helical" evidence="7">
    <location>
        <begin position="138"/>
        <end position="161"/>
    </location>
</feature>
<dbReference type="GO" id="GO:0005886">
    <property type="term" value="C:plasma membrane"/>
    <property type="evidence" value="ECO:0007669"/>
    <property type="project" value="UniProtKB-SubCell"/>
</dbReference>
<dbReference type="Gene3D" id="1.20.1250.20">
    <property type="entry name" value="MFS general substrate transporter like domains"/>
    <property type="match status" value="1"/>
</dbReference>
<name>A0A7D4BV34_9BACL</name>
<dbReference type="RefSeq" id="WP_173220598.1">
    <property type="nucleotide sequence ID" value="NZ_CP048104.1"/>
</dbReference>
<feature type="transmembrane region" description="Helical" evidence="7">
    <location>
        <begin position="167"/>
        <end position="188"/>
    </location>
</feature>
<dbReference type="Proteomes" id="UP000503088">
    <property type="component" value="Chromosome"/>
</dbReference>
<feature type="domain" description="Major facilitator superfamily (MFS) profile" evidence="8">
    <location>
        <begin position="222"/>
        <end position="415"/>
    </location>
</feature>
<dbReference type="EMBL" id="CP048104">
    <property type="protein sequence ID" value="QKG83653.1"/>
    <property type="molecule type" value="Genomic_DNA"/>
</dbReference>
<feature type="transmembrane region" description="Helical" evidence="7">
    <location>
        <begin position="376"/>
        <end position="393"/>
    </location>
</feature>
<dbReference type="PANTHER" id="PTHR23513">
    <property type="entry name" value="INTEGRAL MEMBRANE EFFLUX PROTEIN-RELATED"/>
    <property type="match status" value="1"/>
</dbReference>
<evidence type="ECO:0000313" key="10">
    <source>
        <dbReference type="Proteomes" id="UP000503088"/>
    </source>
</evidence>
<protein>
    <submittedName>
        <fullName evidence="9">MFS transporter</fullName>
    </submittedName>
</protein>
<evidence type="ECO:0000256" key="5">
    <source>
        <dbReference type="ARBA" id="ARBA00022989"/>
    </source>
</evidence>
<organism evidence="9 10">
    <name type="scientific">Kroppenstedtia pulmonis</name>
    <dbReference type="NCBI Taxonomy" id="1380685"/>
    <lineage>
        <taxon>Bacteria</taxon>
        <taxon>Bacillati</taxon>
        <taxon>Bacillota</taxon>
        <taxon>Bacilli</taxon>
        <taxon>Bacillales</taxon>
        <taxon>Thermoactinomycetaceae</taxon>
        <taxon>Kroppenstedtia</taxon>
    </lineage>
</organism>
<dbReference type="KEGG" id="kpul:GXN76_03630"/>
<dbReference type="GO" id="GO:0022857">
    <property type="term" value="F:transmembrane transporter activity"/>
    <property type="evidence" value="ECO:0007669"/>
    <property type="project" value="InterPro"/>
</dbReference>
<keyword evidence="10" id="KW-1185">Reference proteome</keyword>
<feature type="transmembrane region" description="Helical" evidence="7">
    <location>
        <begin position="223"/>
        <end position="244"/>
    </location>
</feature>
<dbReference type="InterPro" id="IPR036259">
    <property type="entry name" value="MFS_trans_sf"/>
</dbReference>
<dbReference type="AlphaFoldDB" id="A0A7D4BV34"/>
<feature type="transmembrane region" description="Helical" evidence="7">
    <location>
        <begin position="74"/>
        <end position="95"/>
    </location>
</feature>
<feature type="transmembrane region" description="Helical" evidence="7">
    <location>
        <begin position="12"/>
        <end position="35"/>
    </location>
</feature>
<dbReference type="CDD" id="cd06173">
    <property type="entry name" value="MFS_MefA_like"/>
    <property type="match status" value="1"/>
</dbReference>
<feature type="transmembrane region" description="Helical" evidence="7">
    <location>
        <begin position="101"/>
        <end position="118"/>
    </location>
</feature>
<reference evidence="9 10" key="1">
    <citation type="submission" date="2020-01" db="EMBL/GenBank/DDBJ databases">
        <authorList>
            <person name="Gulvik C.A."/>
            <person name="Batra D.G."/>
        </authorList>
    </citation>
    <scope>NUCLEOTIDE SEQUENCE [LARGE SCALE GENOMIC DNA]</scope>
    <source>
        <strain evidence="9 10">W9323</strain>
    </source>
</reference>
<keyword evidence="5 7" id="KW-1133">Transmembrane helix</keyword>
<gene>
    <name evidence="9" type="ORF">GXN76_03630</name>
</gene>
<evidence type="ECO:0000259" key="8">
    <source>
        <dbReference type="PROSITE" id="PS50850"/>
    </source>
</evidence>
<keyword evidence="3" id="KW-1003">Cell membrane</keyword>
<keyword evidence="4 7" id="KW-0812">Transmembrane</keyword>
<evidence type="ECO:0000256" key="1">
    <source>
        <dbReference type="ARBA" id="ARBA00004651"/>
    </source>
</evidence>
<dbReference type="PROSITE" id="PS50850">
    <property type="entry name" value="MFS"/>
    <property type="match status" value="1"/>
</dbReference>
<feature type="transmembrane region" description="Helical" evidence="7">
    <location>
        <begin position="290"/>
        <end position="314"/>
    </location>
</feature>
<dbReference type="SUPFAM" id="SSF103473">
    <property type="entry name" value="MFS general substrate transporter"/>
    <property type="match status" value="1"/>
</dbReference>
<dbReference type="PANTHER" id="PTHR23513:SF6">
    <property type="entry name" value="MAJOR FACILITATOR SUPERFAMILY ASSOCIATED DOMAIN-CONTAINING PROTEIN"/>
    <property type="match status" value="1"/>
</dbReference>
<accession>A0A7D4BV34</accession>
<evidence type="ECO:0000313" key="9">
    <source>
        <dbReference type="EMBL" id="QKG83653.1"/>
    </source>
</evidence>
<keyword evidence="2" id="KW-0813">Transport</keyword>